<sequence length="523" mass="58276">MTTPFGKYPETVTYTVGQMATNYSSLNGTAYEKDNATDNVWTRYFKDKLNVQNTTKFEANDGTDYSQKVSMAIVSGDIPDIMVVPDYSTLQQLHDNDLIADLTDAYNNTASDRIKEIYDSYGGRVLDNAKFDGKLMAIPTTEISHGPGILWLRKDWMDKLGLQEPKTLEDVENIITQFIEKDPGGNGAGKTVGLVVDNENVAGVSGGQYSLNNIFSLYGAYPKQWIDDGNGNAVYGSIQPEMKTALTKISEMYKKGLVDRQFAVRTGDDRKALLTGGKSGSFLDNWWGSWTVADTLKLNPDAEWVSYIAPQAEDGSLTMFTGNPSSSYLVVRKGFEHPELAVKMVSLQYDYQRYQEKDEEVLKQFADYSQLNVSGSPIIVNIDYYDAFYRNVDIMKEALETGDTSKLVSNMDISNYNSYKKYLDSEKNGDKPDSVSWAGYASSITTASMVKNANIKEVNPVFFGTTSSMSLKWPTLSKMELEMYLKIITGDQSPDSFDKFVDSWKKTGGDIITKEVNEAIASN</sequence>
<gene>
    <name evidence="6" type="ORF">GCM10010913_15920</name>
</gene>
<evidence type="ECO:0000256" key="4">
    <source>
        <dbReference type="ARBA" id="ARBA00023139"/>
    </source>
</evidence>
<protein>
    <recommendedName>
        <fullName evidence="8">ABC transporter substrate-binding protein</fullName>
    </recommendedName>
</protein>
<dbReference type="InterPro" id="IPR006059">
    <property type="entry name" value="SBP"/>
</dbReference>
<dbReference type="InterPro" id="IPR050490">
    <property type="entry name" value="Bact_solute-bd_prot1"/>
</dbReference>
<dbReference type="PANTHER" id="PTHR43649">
    <property type="entry name" value="ARABINOSE-BINDING PROTEIN-RELATED"/>
    <property type="match status" value="1"/>
</dbReference>
<organism evidence="6 7">
    <name type="scientific">Paenibacillus aceti</name>
    <dbReference type="NCBI Taxonomy" id="1820010"/>
    <lineage>
        <taxon>Bacteria</taxon>
        <taxon>Bacillati</taxon>
        <taxon>Bacillota</taxon>
        <taxon>Bacilli</taxon>
        <taxon>Bacillales</taxon>
        <taxon>Paenibacillaceae</taxon>
        <taxon>Paenibacillus</taxon>
    </lineage>
</organism>
<dbReference type="PANTHER" id="PTHR43649:SF33">
    <property type="entry name" value="POLYGALACTURONAN_RHAMNOGALACTURONAN-BINDING PROTEIN YTCQ"/>
    <property type="match status" value="1"/>
</dbReference>
<dbReference type="Pfam" id="PF01547">
    <property type="entry name" value="SBP_bac_1"/>
    <property type="match status" value="1"/>
</dbReference>
<keyword evidence="1" id="KW-1003">Cell membrane</keyword>
<dbReference type="Gene3D" id="3.40.190.10">
    <property type="entry name" value="Periplasmic binding protein-like II"/>
    <property type="match status" value="2"/>
</dbReference>
<evidence type="ECO:0000313" key="7">
    <source>
        <dbReference type="Proteomes" id="UP000608420"/>
    </source>
</evidence>
<dbReference type="Proteomes" id="UP000608420">
    <property type="component" value="Unassembled WGS sequence"/>
</dbReference>
<keyword evidence="7" id="KW-1185">Reference proteome</keyword>
<comment type="caution">
    <text evidence="6">The sequence shown here is derived from an EMBL/GenBank/DDBJ whole genome shotgun (WGS) entry which is preliminary data.</text>
</comment>
<keyword evidence="2" id="KW-0732">Signal</keyword>
<evidence type="ECO:0000256" key="3">
    <source>
        <dbReference type="ARBA" id="ARBA00023136"/>
    </source>
</evidence>
<dbReference type="SUPFAM" id="SSF53850">
    <property type="entry name" value="Periplasmic binding protein-like II"/>
    <property type="match status" value="1"/>
</dbReference>
<dbReference type="EMBL" id="BMIW01000008">
    <property type="protein sequence ID" value="GGF95162.1"/>
    <property type="molecule type" value="Genomic_DNA"/>
</dbReference>
<name>A0ABQ1VTU7_9BACL</name>
<accession>A0ABQ1VTU7</accession>
<evidence type="ECO:0000256" key="5">
    <source>
        <dbReference type="ARBA" id="ARBA00023288"/>
    </source>
</evidence>
<evidence type="ECO:0008006" key="8">
    <source>
        <dbReference type="Google" id="ProtNLM"/>
    </source>
</evidence>
<keyword evidence="3" id="KW-0472">Membrane</keyword>
<proteinExistence type="predicted"/>
<evidence type="ECO:0000256" key="2">
    <source>
        <dbReference type="ARBA" id="ARBA00022729"/>
    </source>
</evidence>
<reference evidence="7" key="1">
    <citation type="journal article" date="2019" name="Int. J. Syst. Evol. Microbiol.">
        <title>The Global Catalogue of Microorganisms (GCM) 10K type strain sequencing project: providing services to taxonomists for standard genome sequencing and annotation.</title>
        <authorList>
            <consortium name="The Broad Institute Genomics Platform"/>
            <consortium name="The Broad Institute Genome Sequencing Center for Infectious Disease"/>
            <person name="Wu L."/>
            <person name="Ma J."/>
        </authorList>
    </citation>
    <scope>NUCLEOTIDE SEQUENCE [LARGE SCALE GENOMIC DNA]</scope>
    <source>
        <strain evidence="7">CGMCC 1.15420</strain>
    </source>
</reference>
<evidence type="ECO:0000313" key="6">
    <source>
        <dbReference type="EMBL" id="GGF95162.1"/>
    </source>
</evidence>
<keyword evidence="4" id="KW-0564">Palmitate</keyword>
<keyword evidence="5" id="KW-0449">Lipoprotein</keyword>
<evidence type="ECO:0000256" key="1">
    <source>
        <dbReference type="ARBA" id="ARBA00022475"/>
    </source>
</evidence>